<proteinExistence type="inferred from homology"/>
<dbReference type="InterPro" id="IPR032862">
    <property type="entry name" value="ALKBH6"/>
</dbReference>
<dbReference type="GeneID" id="37042735"/>
<evidence type="ECO:0000259" key="8">
    <source>
        <dbReference type="PROSITE" id="PS51471"/>
    </source>
</evidence>
<dbReference type="PANTHER" id="PTHR46030">
    <property type="entry name" value="ALPHA-KETOGLUTARATE-DEPENDENT DIOXYGENASE ALKB HOMOLOG 6"/>
    <property type="match status" value="1"/>
</dbReference>
<organism evidence="9 10">
    <name type="scientific">Acaromyces ingoldii</name>
    <dbReference type="NCBI Taxonomy" id="215250"/>
    <lineage>
        <taxon>Eukaryota</taxon>
        <taxon>Fungi</taxon>
        <taxon>Dikarya</taxon>
        <taxon>Basidiomycota</taxon>
        <taxon>Ustilaginomycotina</taxon>
        <taxon>Exobasidiomycetes</taxon>
        <taxon>Exobasidiales</taxon>
        <taxon>Cryptobasidiaceae</taxon>
        <taxon>Acaromyces</taxon>
    </lineage>
</organism>
<keyword evidence="5" id="KW-0560">Oxidoreductase</keyword>
<dbReference type="GO" id="GO:0005634">
    <property type="term" value="C:nucleus"/>
    <property type="evidence" value="ECO:0007669"/>
    <property type="project" value="UniProtKB-SubCell"/>
</dbReference>
<gene>
    <name evidence="9" type="ORF">FA10DRAFT_264866</name>
</gene>
<reference evidence="9 10" key="1">
    <citation type="journal article" date="2018" name="Mol. Biol. Evol.">
        <title>Broad Genomic Sampling Reveals a Smut Pathogenic Ancestry of the Fungal Clade Ustilaginomycotina.</title>
        <authorList>
            <person name="Kijpornyongpan T."/>
            <person name="Mondo S.J."/>
            <person name="Barry K."/>
            <person name="Sandor L."/>
            <person name="Lee J."/>
            <person name="Lipzen A."/>
            <person name="Pangilinan J."/>
            <person name="LaButti K."/>
            <person name="Hainaut M."/>
            <person name="Henrissat B."/>
            <person name="Grigoriev I.V."/>
            <person name="Spatafora J.W."/>
            <person name="Aime M.C."/>
        </authorList>
    </citation>
    <scope>NUCLEOTIDE SEQUENCE [LARGE SCALE GENOMIC DNA]</scope>
    <source>
        <strain evidence="9 10">MCA 4198</strain>
    </source>
</reference>
<dbReference type="EMBL" id="KZ819634">
    <property type="protein sequence ID" value="PWN94324.1"/>
    <property type="molecule type" value="Genomic_DNA"/>
</dbReference>
<keyword evidence="7" id="KW-0539">Nucleus</keyword>
<evidence type="ECO:0000256" key="7">
    <source>
        <dbReference type="ARBA" id="ARBA00023242"/>
    </source>
</evidence>
<evidence type="ECO:0000256" key="2">
    <source>
        <dbReference type="ARBA" id="ARBA00007879"/>
    </source>
</evidence>
<dbReference type="InterPro" id="IPR027450">
    <property type="entry name" value="AlkB-like"/>
</dbReference>
<keyword evidence="6" id="KW-0408">Iron</keyword>
<dbReference type="GO" id="GO:0046872">
    <property type="term" value="F:metal ion binding"/>
    <property type="evidence" value="ECO:0007669"/>
    <property type="project" value="UniProtKB-KW"/>
</dbReference>
<keyword evidence="3" id="KW-0479">Metal-binding</keyword>
<dbReference type="Proteomes" id="UP000245768">
    <property type="component" value="Unassembled WGS sequence"/>
</dbReference>
<dbReference type="GO" id="GO:0051213">
    <property type="term" value="F:dioxygenase activity"/>
    <property type="evidence" value="ECO:0007669"/>
    <property type="project" value="UniProtKB-KW"/>
</dbReference>
<comment type="subcellular location">
    <subcellularLocation>
        <location evidence="1">Nucleus</location>
    </subcellularLocation>
</comment>
<dbReference type="PANTHER" id="PTHR46030:SF1">
    <property type="entry name" value="ALPHA-KETOGLUTARATE-DEPENDENT DIOXYGENASE ALKB HOMOLOG 6"/>
    <property type="match status" value="1"/>
</dbReference>
<dbReference type="InterPro" id="IPR005123">
    <property type="entry name" value="Oxoglu/Fe-dep_dioxygenase_dom"/>
</dbReference>
<evidence type="ECO:0000256" key="6">
    <source>
        <dbReference type="ARBA" id="ARBA00023004"/>
    </source>
</evidence>
<evidence type="ECO:0000313" key="10">
    <source>
        <dbReference type="Proteomes" id="UP000245768"/>
    </source>
</evidence>
<dbReference type="OrthoDB" id="412814at2759"/>
<evidence type="ECO:0000256" key="3">
    <source>
        <dbReference type="ARBA" id="ARBA00022723"/>
    </source>
</evidence>
<name>A0A316YZW3_9BASI</name>
<feature type="domain" description="Fe2OG dioxygenase" evidence="8">
    <location>
        <begin position="28"/>
        <end position="165"/>
    </location>
</feature>
<dbReference type="PROSITE" id="PS51471">
    <property type="entry name" value="FE2OG_OXY"/>
    <property type="match status" value="1"/>
</dbReference>
<dbReference type="SUPFAM" id="SSF51197">
    <property type="entry name" value="Clavaminate synthase-like"/>
    <property type="match status" value="1"/>
</dbReference>
<evidence type="ECO:0000256" key="5">
    <source>
        <dbReference type="ARBA" id="ARBA00023002"/>
    </source>
</evidence>
<evidence type="ECO:0000256" key="1">
    <source>
        <dbReference type="ARBA" id="ARBA00004123"/>
    </source>
</evidence>
<comment type="similarity">
    <text evidence="2">Belongs to the alkB family.</text>
</comment>
<evidence type="ECO:0000313" key="9">
    <source>
        <dbReference type="EMBL" id="PWN94324.1"/>
    </source>
</evidence>
<protein>
    <recommendedName>
        <fullName evidence="8">Fe2OG dioxygenase domain-containing protein</fullName>
    </recommendedName>
</protein>
<dbReference type="RefSeq" id="XP_025381522.1">
    <property type="nucleotide sequence ID" value="XM_025520819.1"/>
</dbReference>
<dbReference type="InParanoid" id="A0A316YZW3"/>
<evidence type="ECO:0000256" key="4">
    <source>
        <dbReference type="ARBA" id="ARBA00022964"/>
    </source>
</evidence>
<keyword evidence="10" id="KW-1185">Reference proteome</keyword>
<dbReference type="Pfam" id="PF13532">
    <property type="entry name" value="2OG-FeII_Oxy_2"/>
    <property type="match status" value="1"/>
</dbReference>
<sequence>MPDFLVKFPPVVRRTKFTGAFKGSQHGEPNHCLVNEYEPGQGIMPHEDGDAYFPAVATISLGSHTLLDIYRYASEDKAESESKGRAREQDPRFSILQERRSLLVTRGAAYKAFLHGIAERRQDTQEHLSKVINADRIKDAELKSALNGSSLERQKRLSLTLRDVERVSKGLAGLLGRRP</sequence>
<dbReference type="Gene3D" id="2.60.120.1520">
    <property type="match status" value="1"/>
</dbReference>
<accession>A0A316YZW3</accession>
<keyword evidence="4" id="KW-0223">Dioxygenase</keyword>
<dbReference type="AlphaFoldDB" id="A0A316YZW3"/>